<dbReference type="AlphaFoldDB" id="A0A7I4Y4I1"/>
<dbReference type="Proteomes" id="UP000025227">
    <property type="component" value="Unplaced"/>
</dbReference>
<dbReference type="Pfam" id="PF13358">
    <property type="entry name" value="DDE_3"/>
    <property type="match status" value="1"/>
</dbReference>
<dbReference type="OrthoDB" id="120326at2759"/>
<evidence type="ECO:0000259" key="2">
    <source>
        <dbReference type="Pfam" id="PF11427"/>
    </source>
</evidence>
<dbReference type="Pfam" id="PF21517">
    <property type="entry name" value="HTH_Tnp_Tc3_2_like"/>
    <property type="match status" value="1"/>
</dbReference>
<dbReference type="PANTHER" id="PTHR23022:SF129">
    <property type="entry name" value="TRANSPOSABLE ELEMENT TC3 TRANSPOSASE"/>
    <property type="match status" value="1"/>
</dbReference>
<dbReference type="InterPro" id="IPR048703">
    <property type="entry name" value="Tnp_Tc3-like_HTH"/>
</dbReference>
<organism evidence="5 6">
    <name type="scientific">Haemonchus contortus</name>
    <name type="common">Barber pole worm</name>
    <dbReference type="NCBI Taxonomy" id="6289"/>
    <lineage>
        <taxon>Eukaryota</taxon>
        <taxon>Metazoa</taxon>
        <taxon>Ecdysozoa</taxon>
        <taxon>Nematoda</taxon>
        <taxon>Chromadorea</taxon>
        <taxon>Rhabditida</taxon>
        <taxon>Rhabditina</taxon>
        <taxon>Rhabditomorpha</taxon>
        <taxon>Strongyloidea</taxon>
        <taxon>Trichostrongylidae</taxon>
        <taxon>Haemonchus</taxon>
    </lineage>
</organism>
<proteinExistence type="predicted"/>
<comment type="subcellular location">
    <subcellularLocation>
        <location evidence="1">Nucleus</location>
    </subcellularLocation>
</comment>
<feature type="domain" description="Transposable element Tc3 transposase-like DNA-binding HTH" evidence="4">
    <location>
        <begin position="66"/>
        <end position="102"/>
    </location>
</feature>
<dbReference type="InterPro" id="IPR025898">
    <property type="entry name" value="Tc3_transposase_DNA-bd_dom"/>
</dbReference>
<evidence type="ECO:0000256" key="1">
    <source>
        <dbReference type="ARBA" id="ARBA00004123"/>
    </source>
</evidence>
<reference evidence="6" key="1">
    <citation type="submission" date="2020-12" db="UniProtKB">
        <authorList>
            <consortium name="WormBaseParasite"/>
        </authorList>
    </citation>
    <scope>IDENTIFICATION</scope>
    <source>
        <strain evidence="6">MHco3</strain>
    </source>
</reference>
<dbReference type="Gene3D" id="1.10.10.60">
    <property type="entry name" value="Homeodomain-like"/>
    <property type="match status" value="1"/>
</dbReference>
<sequence>MPVRGRSLSEEEQAQIRALHEAGPSDRQIARHLGRSPTCIGNYIQNPGACRSARVVGRPRSLTAQDHRRIARMASNTSLSVNQIRASMGSAVSRMTISRSIRPNEHISREVMKKAPRPNAQHKNARLEYARRNIATSWDKVIFSDEKKFNLYGPDGYRYHWGDLRHNPLTHSKRNFSGATLMVWGGFGRSGKLELAFPSCRMDSQEYQEVLEFHLLPFLRGARRRTHVFQHDNASVHASRSTKEWLQRHGVAVMDWAACSLDCNPIENLWRIMARRVYLNNHQHNSVEELKAAILAVWESIDDTAITNLVQSMPNRMFELMRHSGGPIDY</sequence>
<keyword evidence="5" id="KW-1185">Reference proteome</keyword>
<dbReference type="InterPro" id="IPR052338">
    <property type="entry name" value="Transposase_5"/>
</dbReference>
<evidence type="ECO:0000313" key="5">
    <source>
        <dbReference type="Proteomes" id="UP000025227"/>
    </source>
</evidence>
<dbReference type="PANTHER" id="PTHR23022">
    <property type="entry name" value="TRANSPOSABLE ELEMENT-RELATED"/>
    <property type="match status" value="1"/>
</dbReference>
<feature type="domain" description="Tc1-like transposase DDE" evidence="3">
    <location>
        <begin position="141"/>
        <end position="291"/>
    </location>
</feature>
<dbReference type="SUPFAM" id="SSF46689">
    <property type="entry name" value="Homeodomain-like"/>
    <property type="match status" value="1"/>
</dbReference>
<name>A0A7I4Y4I1_HAECO</name>
<dbReference type="Gene3D" id="1.10.10.10">
    <property type="entry name" value="Winged helix-like DNA-binding domain superfamily/Winged helix DNA-binding domain"/>
    <property type="match status" value="1"/>
</dbReference>
<dbReference type="WBParaSite" id="HCON_00043850-00001">
    <property type="protein sequence ID" value="HCON_00043850-00001"/>
    <property type="gene ID" value="HCON_00043850"/>
</dbReference>
<dbReference type="InterPro" id="IPR036388">
    <property type="entry name" value="WH-like_DNA-bd_sf"/>
</dbReference>
<evidence type="ECO:0000259" key="4">
    <source>
        <dbReference type="Pfam" id="PF21517"/>
    </source>
</evidence>
<dbReference type="Gene3D" id="3.30.420.10">
    <property type="entry name" value="Ribonuclease H-like superfamily/Ribonuclease H"/>
    <property type="match status" value="1"/>
</dbReference>
<accession>A0A7I4Y4I1</accession>
<dbReference type="InterPro" id="IPR038717">
    <property type="entry name" value="Tc1-like_DDE_dom"/>
</dbReference>
<dbReference type="InterPro" id="IPR009057">
    <property type="entry name" value="Homeodomain-like_sf"/>
</dbReference>
<evidence type="ECO:0000313" key="6">
    <source>
        <dbReference type="WBParaSite" id="HCON_00043850-00001"/>
    </source>
</evidence>
<dbReference type="GO" id="GO:0003677">
    <property type="term" value="F:DNA binding"/>
    <property type="evidence" value="ECO:0007669"/>
    <property type="project" value="InterPro"/>
</dbReference>
<evidence type="ECO:0000259" key="3">
    <source>
        <dbReference type="Pfam" id="PF13358"/>
    </source>
</evidence>
<dbReference type="GO" id="GO:0005634">
    <property type="term" value="C:nucleus"/>
    <property type="evidence" value="ECO:0007669"/>
    <property type="project" value="UniProtKB-SubCell"/>
</dbReference>
<dbReference type="OMA" id="WRIMARR"/>
<feature type="domain" description="Tc3 transposase DNA binding" evidence="2">
    <location>
        <begin position="4"/>
        <end position="47"/>
    </location>
</feature>
<protein>
    <submittedName>
        <fullName evidence="6">Transposable element Tc3 transposase</fullName>
    </submittedName>
</protein>
<dbReference type="InterPro" id="IPR036397">
    <property type="entry name" value="RNaseH_sf"/>
</dbReference>
<dbReference type="Pfam" id="PF11427">
    <property type="entry name" value="HTH_Tnp_Tc3_1"/>
    <property type="match status" value="1"/>
</dbReference>